<comment type="caution">
    <text evidence="2">The sequence shown here is derived from an EMBL/GenBank/DDBJ whole genome shotgun (WGS) entry which is preliminary data.</text>
</comment>
<dbReference type="InterPro" id="IPR005174">
    <property type="entry name" value="KIB1-4_b-propeller"/>
</dbReference>
<evidence type="ECO:0000313" key="2">
    <source>
        <dbReference type="EMBL" id="KAF2619855.1"/>
    </source>
</evidence>
<organism evidence="2 3">
    <name type="scientific">Brassica cretica</name>
    <name type="common">Mustard</name>
    <dbReference type="NCBI Taxonomy" id="69181"/>
    <lineage>
        <taxon>Eukaryota</taxon>
        <taxon>Viridiplantae</taxon>
        <taxon>Streptophyta</taxon>
        <taxon>Embryophyta</taxon>
        <taxon>Tracheophyta</taxon>
        <taxon>Spermatophyta</taxon>
        <taxon>Magnoliopsida</taxon>
        <taxon>eudicotyledons</taxon>
        <taxon>Gunneridae</taxon>
        <taxon>Pentapetalae</taxon>
        <taxon>rosids</taxon>
        <taxon>malvids</taxon>
        <taxon>Brassicales</taxon>
        <taxon>Brassicaceae</taxon>
        <taxon>Brassiceae</taxon>
        <taxon>Brassica</taxon>
    </lineage>
</organism>
<dbReference type="InterPro" id="IPR050942">
    <property type="entry name" value="F-box_BR-signaling"/>
</dbReference>
<proteinExistence type="predicted"/>
<dbReference type="PANTHER" id="PTHR44259">
    <property type="entry name" value="OS07G0183000 PROTEIN-RELATED"/>
    <property type="match status" value="1"/>
</dbReference>
<dbReference type="Pfam" id="PF03478">
    <property type="entry name" value="Beta-prop_KIB1-4"/>
    <property type="match status" value="1"/>
</dbReference>
<dbReference type="OrthoDB" id="1089756at2759"/>
<feature type="non-terminal residue" evidence="2">
    <location>
        <position position="1"/>
    </location>
</feature>
<gene>
    <name evidence="2" type="ORF">F2Q68_00040403</name>
</gene>
<accession>A0A8S9MIU9</accession>
<dbReference type="AlphaFoldDB" id="A0A8S9MIU9"/>
<reference evidence="2" key="1">
    <citation type="submission" date="2019-12" db="EMBL/GenBank/DDBJ databases">
        <title>Genome sequencing and annotation of Brassica cretica.</title>
        <authorList>
            <person name="Studholme D.J."/>
            <person name="Sarris P.F."/>
        </authorList>
    </citation>
    <scope>NUCLEOTIDE SEQUENCE</scope>
    <source>
        <strain evidence="2">PFS-001/15</strain>
        <tissue evidence="2">Leaf</tissue>
    </source>
</reference>
<dbReference type="EMBL" id="QGKW02000007">
    <property type="protein sequence ID" value="KAF2619855.1"/>
    <property type="molecule type" value="Genomic_DNA"/>
</dbReference>
<name>A0A8S9MIU9_BRACR</name>
<evidence type="ECO:0000313" key="3">
    <source>
        <dbReference type="Proteomes" id="UP000712281"/>
    </source>
</evidence>
<sequence length="311" mass="35276">RHRNVRLFTSDQHYPFLLVDHILKNPKSPDGGLGIEYSSCRQENKTVITDKKDMKNVCDAMTVGFSRDGLKLALTHKVLAIRYKNVSAHLPPLPDGSQVQSLAMSSLPTREKDWVVGVKSSGSRLSLYNRFYIPSRGGNYLCYLVEKQEKLEVMDLKFDEFPASVYEEVAKLSSLSRTDHLVESPTGQLFLVKWYGEDSEVWMDSEKDDENEGSTLKHVTKKFMVYKAGVQSGYYEKTMIHTEDIGDLCIFLGHSQAFCVPVSSSPGLKPNCIYFVGRNFGVYDLTTKTCTAFSTQYDGPVRRSEFPYWPL</sequence>
<evidence type="ECO:0000259" key="1">
    <source>
        <dbReference type="Pfam" id="PF03478"/>
    </source>
</evidence>
<dbReference type="Proteomes" id="UP000712281">
    <property type="component" value="Unassembled WGS sequence"/>
</dbReference>
<feature type="domain" description="KIB1-4 beta-propeller" evidence="1">
    <location>
        <begin position="141"/>
        <end position="284"/>
    </location>
</feature>
<protein>
    <recommendedName>
        <fullName evidence="1">KIB1-4 beta-propeller domain-containing protein</fullName>
    </recommendedName>
</protein>
<dbReference type="PANTHER" id="PTHR44259:SF89">
    <property type="entry name" value="DUF295 DOMAIN-CONTAINING PROTEIN-RELATED"/>
    <property type="match status" value="1"/>
</dbReference>